<feature type="compositionally biased region" description="Basic residues" evidence="1">
    <location>
        <begin position="450"/>
        <end position="461"/>
    </location>
</feature>
<feature type="compositionally biased region" description="Low complexity" evidence="1">
    <location>
        <begin position="631"/>
        <end position="643"/>
    </location>
</feature>
<evidence type="ECO:0008006" key="4">
    <source>
        <dbReference type="Google" id="ProtNLM"/>
    </source>
</evidence>
<feature type="region of interest" description="Disordered" evidence="1">
    <location>
        <begin position="605"/>
        <end position="643"/>
    </location>
</feature>
<feature type="compositionally biased region" description="Acidic residues" evidence="1">
    <location>
        <begin position="287"/>
        <end position="296"/>
    </location>
</feature>
<evidence type="ECO:0000256" key="1">
    <source>
        <dbReference type="SAM" id="MobiDB-lite"/>
    </source>
</evidence>
<feature type="compositionally biased region" description="Low complexity" evidence="1">
    <location>
        <begin position="234"/>
        <end position="247"/>
    </location>
</feature>
<evidence type="ECO:0000313" key="3">
    <source>
        <dbReference type="Proteomes" id="UP001440612"/>
    </source>
</evidence>
<proteinExistence type="predicted"/>
<feature type="region of interest" description="Disordered" evidence="1">
    <location>
        <begin position="874"/>
        <end position="912"/>
    </location>
</feature>
<dbReference type="Proteomes" id="UP001440612">
    <property type="component" value="Chromosome"/>
</dbReference>
<dbReference type="EMBL" id="CP150951">
    <property type="protein sequence ID" value="XFO62990.1"/>
    <property type="molecule type" value="Genomic_DNA"/>
</dbReference>
<organism evidence="2 3">
    <name type="scientific">Yoonia phaeophyticola</name>
    <dbReference type="NCBI Taxonomy" id="3137369"/>
    <lineage>
        <taxon>Bacteria</taxon>
        <taxon>Pseudomonadati</taxon>
        <taxon>Pseudomonadota</taxon>
        <taxon>Alphaproteobacteria</taxon>
        <taxon>Rhodobacterales</taxon>
        <taxon>Paracoccaceae</taxon>
        <taxon>Yoonia</taxon>
    </lineage>
</organism>
<gene>
    <name evidence="2" type="ORF">AABB29_20820</name>
</gene>
<dbReference type="RefSeq" id="WP_373636672.1">
    <property type="nucleotide sequence ID" value="NZ_CP150951.2"/>
</dbReference>
<protein>
    <recommendedName>
        <fullName evidence="4">Type IV pilus biogenesis protein PilP</fullName>
    </recommendedName>
</protein>
<evidence type="ECO:0000313" key="2">
    <source>
        <dbReference type="EMBL" id="XFO62990.1"/>
    </source>
</evidence>
<name>A0ABZ3IE42_9RHOB</name>
<sequence length="1064" mass="109724">MTTNFALSLSFEGIEMLHRVRHGWKRIGTADVEAKDLDAQLATLRARAEALAPEGLRTKLIIPLDQIKYIAIDSTQTTQADIDAVLDGATPYALQELVVDAERFGGRTHIAAVARETLTEAEAFAHAHGFRPVCFAAIPEPFTFQKEVFFGPTSMMEDIMGRGATVEGDRIPVMVVGTRIKSRLLVFDLPEDELPPSDDFDLASALAPHLAAESAPLDPPTPDAAPSEVADPSQAPLPAGAPPLQLTAPLTEDAPAVIDESADDIAAPLLEASSEAPELDFTPSSDVPEDIADPLPEDIAAPANEDAPVAEDAPVEVSQDDVADAEPDAPEFDLAPAEPVAEEIAEVEVEEPAPDLVPSAPVPAPRPPLLDAVISEYHPPAIAAAVVAPVAEEIAAQGQDAPEPDATKTDVAAVAALTAPEIKADPVVAQDPVFFVPPLLDRVIPDVPNGKRKRARKRRHLSTTAPTLAAPMPTLGPPQAPVNRAPEPANTARRPFFIAGAVAASLVLVGAVAWSAFRDTGGSVEGEITQGAAPAETVDVTISEDIASTAPDAEPAPTTQAEAAVPPATVSIVAAAPDIPQIEINGFSVAPDEASATLGLPVPAEPAAPAIPQPETVAAPVDPDGLPSAITAPAEPPAAEAVAETAPVEDVLTEEAVIPEDTAAEADTAPEEIAIAEVGAPVLRGTVLSPADAQAIYDTTGVWQRAPRFVDEPGETTTEGLIVPFSETAAARVAQPQVPPLTDLETDLSFLPPADPPAAEIQFPVDQDGFILATPEGTVTPEGAIVFAGLPDLTIRERPELTAADLERMALLAPAPEGVVVIAGRPDGPLPSLRPEDAALPEVEVTEAPVDADDTALATAEDAEETLSAGGVALSALTGDPSSSLLSTEEPDVRPATRPGSLQPQADPGTPDITAIIAGLAEEDPDLLVDPSTQGVALSLRPETRPQNFASIVASARAAAPPPAPAAAPVQTAAPVAPQNYAPVPGGVARAATQEDVLPLRQINLIGIYGSPSARRALVRLSNGRYVRVEVGSALDGGQVTAIGENALNYVKRGRTVALELPAG</sequence>
<reference evidence="3" key="1">
    <citation type="submission" date="2024-04" db="EMBL/GenBank/DDBJ databases">
        <title>Phylogenomic analyses of a clade within the roseobacter group suggest taxonomic reassignments of species of the genera Aestuariivita, Citreicella, Loktanella, Nautella, Pelagibaca, Ruegeria, Thalassobius, Thiobacimonas and Tropicibacter, and the proposal o.</title>
        <authorList>
            <person name="Jeon C.O."/>
        </authorList>
    </citation>
    <scope>NUCLEOTIDE SEQUENCE [LARGE SCALE GENOMIC DNA]</scope>
    <source>
        <strain evidence="3">BS5-3</strain>
    </source>
</reference>
<accession>A0ABZ3IE42</accession>
<feature type="compositionally biased region" description="Low complexity" evidence="1">
    <location>
        <begin position="462"/>
        <end position="473"/>
    </location>
</feature>
<feature type="region of interest" description="Disordered" evidence="1">
    <location>
        <begin position="274"/>
        <end position="327"/>
    </location>
</feature>
<feature type="region of interest" description="Disordered" evidence="1">
    <location>
        <begin position="213"/>
        <end position="247"/>
    </location>
</feature>
<keyword evidence="3" id="KW-1185">Reference proteome</keyword>
<feature type="compositionally biased region" description="Acidic residues" evidence="1">
    <location>
        <begin position="318"/>
        <end position="327"/>
    </location>
</feature>
<feature type="region of interest" description="Disordered" evidence="1">
    <location>
        <begin position="447"/>
        <end position="488"/>
    </location>
</feature>